<evidence type="ECO:0000313" key="2">
    <source>
        <dbReference type="Proteomes" id="UP000660885"/>
    </source>
</evidence>
<keyword evidence="2" id="KW-1185">Reference proteome</keyword>
<sequence>MAISTLLRGWRSPQAELSEPQLGAPHLFGEEPELMRRVFANGCCRYLEFGIGGSTLLALRSGAEIVVAADSDRRWVEVARTHPELASRVAAGQVRLVHADIGPTTDWGRPAGNTKQVWWPNYLARPWAEWEALGVLPDLVYVDGRFRVACCLSILLAFADQTEAPRVMVHDIGPERPYYGAIFEFFETVDSVGSLHLLRRRPGISTLHAVTRLLEAQFDER</sequence>
<dbReference type="EMBL" id="JAETWB010000081">
    <property type="protein sequence ID" value="MBL6082557.1"/>
    <property type="molecule type" value="Genomic_DNA"/>
</dbReference>
<organism evidence="1 2">
    <name type="scientific">Belnapia arida</name>
    <dbReference type="NCBI Taxonomy" id="2804533"/>
    <lineage>
        <taxon>Bacteria</taxon>
        <taxon>Pseudomonadati</taxon>
        <taxon>Pseudomonadota</taxon>
        <taxon>Alphaproteobacteria</taxon>
        <taxon>Acetobacterales</taxon>
        <taxon>Roseomonadaceae</taxon>
        <taxon>Belnapia</taxon>
    </lineage>
</organism>
<dbReference type="Proteomes" id="UP000660885">
    <property type="component" value="Unassembled WGS sequence"/>
</dbReference>
<comment type="caution">
    <text evidence="1">The sequence shown here is derived from an EMBL/GenBank/DDBJ whole genome shotgun (WGS) entry which is preliminary data.</text>
</comment>
<evidence type="ECO:0008006" key="3">
    <source>
        <dbReference type="Google" id="ProtNLM"/>
    </source>
</evidence>
<dbReference type="RefSeq" id="WP_202835891.1">
    <property type="nucleotide sequence ID" value="NZ_JAETWB010000081.1"/>
</dbReference>
<gene>
    <name evidence="1" type="ORF">JMJ56_31830</name>
</gene>
<reference evidence="1 2" key="1">
    <citation type="submission" date="2021-01" db="EMBL/GenBank/DDBJ databases">
        <title>Belnapia mucosa sp. nov. and Belnapia arida sp. nov., isolated from the Tabernas Desert (Almeria, Spain).</title>
        <authorList>
            <person name="Molina-Menor E."/>
            <person name="Vidal-Verdu A."/>
            <person name="Calonge A."/>
            <person name="Satari L."/>
            <person name="Pereto J."/>
            <person name="Porcar M."/>
        </authorList>
    </citation>
    <scope>NUCLEOTIDE SEQUENCE [LARGE SCALE GENOMIC DNA]</scope>
    <source>
        <strain evidence="1 2">T18</strain>
    </source>
</reference>
<evidence type="ECO:0000313" key="1">
    <source>
        <dbReference type="EMBL" id="MBL6082557.1"/>
    </source>
</evidence>
<name>A0ABS1UCZ5_9PROT</name>
<proteinExistence type="predicted"/>
<protein>
    <recommendedName>
        <fullName evidence="3">Class I SAM-dependent methyltransferase</fullName>
    </recommendedName>
</protein>
<dbReference type="InterPro" id="IPR029063">
    <property type="entry name" value="SAM-dependent_MTases_sf"/>
</dbReference>
<accession>A0ABS1UCZ5</accession>
<dbReference type="Gene3D" id="3.40.50.150">
    <property type="entry name" value="Vaccinia Virus protein VP39"/>
    <property type="match status" value="1"/>
</dbReference>